<dbReference type="Proteomes" id="UP000550401">
    <property type="component" value="Unassembled WGS sequence"/>
</dbReference>
<protein>
    <recommendedName>
        <fullName evidence="1">Saccharopine dehydrogenase NADP binding domain-containing protein</fullName>
    </recommendedName>
</protein>
<dbReference type="PANTHER" id="PTHR43796">
    <property type="entry name" value="CARBOXYNORSPERMIDINE SYNTHASE"/>
    <property type="match status" value="1"/>
</dbReference>
<comment type="caution">
    <text evidence="2">The sequence shown here is derived from an EMBL/GenBank/DDBJ whole genome shotgun (WGS) entry which is preliminary data.</text>
</comment>
<dbReference type="Gene3D" id="3.40.50.720">
    <property type="entry name" value="NAD(P)-binding Rossmann-like Domain"/>
    <property type="match status" value="1"/>
</dbReference>
<organism evidence="2 3">
    <name type="scientific">Dokdonella fugitiva</name>
    <dbReference type="NCBI Taxonomy" id="328517"/>
    <lineage>
        <taxon>Bacteria</taxon>
        <taxon>Pseudomonadati</taxon>
        <taxon>Pseudomonadota</taxon>
        <taxon>Gammaproteobacteria</taxon>
        <taxon>Lysobacterales</taxon>
        <taxon>Rhodanobacteraceae</taxon>
        <taxon>Dokdonella</taxon>
    </lineage>
</organism>
<dbReference type="InterPro" id="IPR036291">
    <property type="entry name" value="NAD(P)-bd_dom_sf"/>
</dbReference>
<evidence type="ECO:0000313" key="2">
    <source>
        <dbReference type="EMBL" id="MBA8888363.1"/>
    </source>
</evidence>
<dbReference type="PANTHER" id="PTHR43796:SF2">
    <property type="entry name" value="CARBOXYNORSPERMIDINE SYNTHASE"/>
    <property type="match status" value="1"/>
</dbReference>
<feature type="domain" description="Saccharopine dehydrogenase NADP binding" evidence="1">
    <location>
        <begin position="22"/>
        <end position="126"/>
    </location>
</feature>
<evidence type="ECO:0000313" key="3">
    <source>
        <dbReference type="Proteomes" id="UP000550401"/>
    </source>
</evidence>
<gene>
    <name evidence="2" type="ORF">FHW12_002596</name>
</gene>
<dbReference type="EMBL" id="JACGXL010000004">
    <property type="protein sequence ID" value="MBA8888363.1"/>
    <property type="molecule type" value="Genomic_DNA"/>
</dbReference>
<dbReference type="AlphaFoldDB" id="A0A839F099"/>
<proteinExistence type="predicted"/>
<name>A0A839F099_9GAMM</name>
<dbReference type="InterPro" id="IPR005097">
    <property type="entry name" value="Sacchrp_dh_NADP-bd"/>
</dbReference>
<dbReference type="RefSeq" id="WP_182531425.1">
    <property type="nucleotide sequence ID" value="NZ_JACGXL010000004.1"/>
</dbReference>
<keyword evidence="3" id="KW-1185">Reference proteome</keyword>
<evidence type="ECO:0000259" key="1">
    <source>
        <dbReference type="Pfam" id="PF03435"/>
    </source>
</evidence>
<dbReference type="Pfam" id="PF03435">
    <property type="entry name" value="Sacchrp_dh_NADP"/>
    <property type="match status" value="1"/>
</dbReference>
<reference evidence="2 3" key="1">
    <citation type="submission" date="2020-07" db="EMBL/GenBank/DDBJ databases">
        <title>Genomic Encyclopedia of Type Strains, Phase IV (KMG-V): Genome sequencing to study the core and pangenomes of soil and plant-associated prokaryotes.</title>
        <authorList>
            <person name="Whitman W."/>
        </authorList>
    </citation>
    <scope>NUCLEOTIDE SEQUENCE [LARGE SCALE GENOMIC DNA]</scope>
    <source>
        <strain evidence="2 3">RH2WT43</strain>
    </source>
</reference>
<sequence length="396" mass="41775">MESALPSPARPPVQRAARPFRIVVLGGYGLFGARIVRALAGDGGLELVIAGRDAAKARGLGEELARSGARAAIAITALDIDAADVGDRLAALAPALVVHTAGPFQRRDYAVARLALALGAHYIDLADGRDFVAGFGVLDAEARAAARWAVSGASSVPGLSGAVVAALAGRFGRLDALETAISPGNRTPRGLATTRAILGYVGRPYARLAQGRWRRVHGWQSLRRLHAPGVGTRWLARCEVPDLALLPARHPTLRDCDFRAGLELRRMHFGLWLASWAVRAGILRDLARHAPSLLSLSERWLAAGSDAGIMQLDLRGVDPAGAPLHLRWRLVAANGDGPQVPATAAVVLARKLARGELHGGGARACLDLFTLDEFVDALDGYAIGTTLEQPTSSQPR</sequence>
<dbReference type="SUPFAM" id="SSF51735">
    <property type="entry name" value="NAD(P)-binding Rossmann-fold domains"/>
    <property type="match status" value="1"/>
</dbReference>
<accession>A0A839F099</accession>